<dbReference type="Pfam" id="PF04828">
    <property type="entry name" value="GFA"/>
    <property type="match status" value="1"/>
</dbReference>
<evidence type="ECO:0000313" key="7">
    <source>
        <dbReference type="Proteomes" id="UP000027337"/>
    </source>
</evidence>
<proteinExistence type="inferred from homology"/>
<evidence type="ECO:0000256" key="1">
    <source>
        <dbReference type="ARBA" id="ARBA00005495"/>
    </source>
</evidence>
<dbReference type="InterPro" id="IPR011057">
    <property type="entry name" value="Mss4-like_sf"/>
</dbReference>
<dbReference type="PANTHER" id="PTHR33337:SF33">
    <property type="entry name" value="CENP-V_GFA DOMAIN-CONTAINING PROTEIN"/>
    <property type="match status" value="1"/>
</dbReference>
<dbReference type="GO" id="GO:0046872">
    <property type="term" value="F:metal ion binding"/>
    <property type="evidence" value="ECO:0007669"/>
    <property type="project" value="UniProtKB-KW"/>
</dbReference>
<dbReference type="SUPFAM" id="SSF51316">
    <property type="entry name" value="Mss4-like"/>
    <property type="match status" value="1"/>
</dbReference>
<gene>
    <name evidence="6" type="ORF">PM02_13705</name>
</gene>
<organism evidence="6 7">
    <name type="scientific">Sulfitobacter mediterraneus</name>
    <dbReference type="NCBI Taxonomy" id="83219"/>
    <lineage>
        <taxon>Bacteria</taxon>
        <taxon>Pseudomonadati</taxon>
        <taxon>Pseudomonadota</taxon>
        <taxon>Alphaproteobacteria</taxon>
        <taxon>Rhodobacterales</taxon>
        <taxon>Roseobacteraceae</taxon>
        <taxon>Sulfitobacter</taxon>
    </lineage>
</organism>
<name>A0A061STF4_9RHOB</name>
<dbReference type="EMBL" id="JEMU01000011">
    <property type="protein sequence ID" value="KAJ02530.1"/>
    <property type="molecule type" value="Genomic_DNA"/>
</dbReference>
<accession>A0A061STF4</accession>
<evidence type="ECO:0000256" key="3">
    <source>
        <dbReference type="ARBA" id="ARBA00022833"/>
    </source>
</evidence>
<dbReference type="Proteomes" id="UP000027337">
    <property type="component" value="Unassembled WGS sequence"/>
</dbReference>
<feature type="domain" description="CENP-V/GFA" evidence="5">
    <location>
        <begin position="9"/>
        <end position="132"/>
    </location>
</feature>
<evidence type="ECO:0000259" key="5">
    <source>
        <dbReference type="PROSITE" id="PS51891"/>
    </source>
</evidence>
<dbReference type="InterPro" id="IPR006913">
    <property type="entry name" value="CENP-V/GFA"/>
</dbReference>
<dbReference type="STRING" id="83219.PM02_13705"/>
<dbReference type="GO" id="GO:0016846">
    <property type="term" value="F:carbon-sulfur lyase activity"/>
    <property type="evidence" value="ECO:0007669"/>
    <property type="project" value="InterPro"/>
</dbReference>
<keyword evidence="3" id="KW-0862">Zinc</keyword>
<dbReference type="PROSITE" id="PS51891">
    <property type="entry name" value="CENP_V_GFA"/>
    <property type="match status" value="1"/>
</dbReference>
<comment type="caution">
    <text evidence="6">The sequence shown here is derived from an EMBL/GenBank/DDBJ whole genome shotgun (WGS) entry which is preliminary data.</text>
</comment>
<dbReference type="Gene3D" id="3.90.1590.10">
    <property type="entry name" value="glutathione-dependent formaldehyde- activating enzyme (gfa)"/>
    <property type="match status" value="1"/>
</dbReference>
<dbReference type="PANTHER" id="PTHR33337">
    <property type="entry name" value="GFA DOMAIN-CONTAINING PROTEIN"/>
    <property type="match status" value="1"/>
</dbReference>
<evidence type="ECO:0000313" key="6">
    <source>
        <dbReference type="EMBL" id="KAJ02530.1"/>
    </source>
</evidence>
<evidence type="ECO:0000256" key="4">
    <source>
        <dbReference type="ARBA" id="ARBA00023239"/>
    </source>
</evidence>
<dbReference type="eggNOG" id="COG3791">
    <property type="taxonomic scope" value="Bacteria"/>
</dbReference>
<sequence>MMTEQNGPFEGGCACGHVRYEISSTPMIVHGCHCRWCQRESGGAFAVNALIEADRVTVTKGEVADILVPSQSGIGQLFSKCPQCQVTLWTKYLAMRGGLGQLVRFIRVGTLDNPDAFPPDVHIFTSTKQPWVVLPQDAPAFEDYFVIKDVWCPESLARRAVLHQIAGTPAP</sequence>
<reference evidence="6 7" key="1">
    <citation type="journal article" date="2014" name="Genome Announc.">
        <title>Draft Genome Sequences of Two Isolates of the Roseobacter Group, Sulfitobacter sp. Strains 3SOLIMAR09 and 1FIGIMAR09, from Harbors of Mallorca Island (Mediterranean Sea).</title>
        <authorList>
            <person name="Mas-Llado M."/>
            <person name="Pina-Villalonga J.M."/>
            <person name="Brunet-Galmes I."/>
            <person name="Nogales B."/>
            <person name="Bosch R."/>
        </authorList>
    </citation>
    <scope>NUCLEOTIDE SEQUENCE [LARGE SCALE GENOMIC DNA]</scope>
    <source>
        <strain evidence="6 7">1FIGIMAR09</strain>
    </source>
</reference>
<keyword evidence="4" id="KW-0456">Lyase</keyword>
<protein>
    <submittedName>
        <fullName evidence="6">Aldehyde-activating protein</fullName>
    </submittedName>
</protein>
<evidence type="ECO:0000256" key="2">
    <source>
        <dbReference type="ARBA" id="ARBA00022723"/>
    </source>
</evidence>
<keyword evidence="2" id="KW-0479">Metal-binding</keyword>
<dbReference type="AlphaFoldDB" id="A0A061STF4"/>
<comment type="similarity">
    <text evidence="1">Belongs to the Gfa family.</text>
</comment>
<keyword evidence="7" id="KW-1185">Reference proteome</keyword>